<feature type="transmembrane region" description="Helical" evidence="2">
    <location>
        <begin position="129"/>
        <end position="151"/>
    </location>
</feature>
<gene>
    <name evidence="3" type="ORF">AZE42_06936</name>
</gene>
<evidence type="ECO:0000313" key="3">
    <source>
        <dbReference type="EMBL" id="OJA15080.1"/>
    </source>
</evidence>
<organism evidence="3 4">
    <name type="scientific">Rhizopogon vesiculosus</name>
    <dbReference type="NCBI Taxonomy" id="180088"/>
    <lineage>
        <taxon>Eukaryota</taxon>
        <taxon>Fungi</taxon>
        <taxon>Dikarya</taxon>
        <taxon>Basidiomycota</taxon>
        <taxon>Agaricomycotina</taxon>
        <taxon>Agaricomycetes</taxon>
        <taxon>Agaricomycetidae</taxon>
        <taxon>Boletales</taxon>
        <taxon>Suillineae</taxon>
        <taxon>Rhizopogonaceae</taxon>
        <taxon>Rhizopogon</taxon>
    </lineage>
</organism>
<evidence type="ECO:0008006" key="5">
    <source>
        <dbReference type="Google" id="ProtNLM"/>
    </source>
</evidence>
<evidence type="ECO:0000313" key="4">
    <source>
        <dbReference type="Proteomes" id="UP000183567"/>
    </source>
</evidence>
<feature type="compositionally biased region" description="Low complexity" evidence="1">
    <location>
        <begin position="253"/>
        <end position="263"/>
    </location>
</feature>
<dbReference type="Proteomes" id="UP000183567">
    <property type="component" value="Unassembled WGS sequence"/>
</dbReference>
<comment type="caution">
    <text evidence="3">The sequence shown here is derived from an EMBL/GenBank/DDBJ whole genome shotgun (WGS) entry which is preliminary data.</text>
</comment>
<feature type="compositionally biased region" description="Low complexity" evidence="1">
    <location>
        <begin position="313"/>
        <end position="324"/>
    </location>
</feature>
<keyword evidence="2" id="KW-0812">Transmembrane</keyword>
<dbReference type="EMBL" id="LVVM01003353">
    <property type="protein sequence ID" value="OJA15080.1"/>
    <property type="molecule type" value="Genomic_DNA"/>
</dbReference>
<keyword evidence="2" id="KW-1133">Transmembrane helix</keyword>
<name>A0A1J8QNT8_9AGAM</name>
<feature type="transmembrane region" description="Helical" evidence="2">
    <location>
        <begin position="39"/>
        <end position="64"/>
    </location>
</feature>
<feature type="transmembrane region" description="Helical" evidence="2">
    <location>
        <begin position="12"/>
        <end position="33"/>
    </location>
</feature>
<keyword evidence="2" id="KW-0472">Membrane</keyword>
<protein>
    <recommendedName>
        <fullName evidence="5">MARVEL domain-containing protein</fullName>
    </recommendedName>
</protein>
<reference evidence="3 4" key="1">
    <citation type="submission" date="2016-03" db="EMBL/GenBank/DDBJ databases">
        <title>Comparative genomics of the ectomycorrhizal sister species Rhizopogon vinicolor and Rhizopogon vesiculosus (Basidiomycota: Boletales) reveals a divergence of the mating type B locus.</title>
        <authorList>
            <person name="Mujic A.B."/>
            <person name="Kuo A."/>
            <person name="Tritt A."/>
            <person name="Lipzen A."/>
            <person name="Chen C."/>
            <person name="Johnson J."/>
            <person name="Sharma A."/>
            <person name="Barry K."/>
            <person name="Grigoriev I.V."/>
            <person name="Spatafora J.W."/>
        </authorList>
    </citation>
    <scope>NUCLEOTIDE SEQUENCE [LARGE SCALE GENOMIC DNA]</scope>
    <source>
        <strain evidence="3 4">AM-OR11-056</strain>
    </source>
</reference>
<sequence length="388" mass="42283">MAVLSWLRAIIFSYTSVLALVIIGICAHIESLVAGRQDVYSSFAAFGLVAGSITVVSLPLFLILGRMRRGAFTSMILFEIVWFFVLWVLWVGTAGDTVAGKAYYYPDGCIYTDYPATNQICYEITVVEAAAFIIFFSVFIYYDTIVLFAIIQAFRGKGVWTSSIAAASDDTAPPPNTVVVMGQYAAAPGPQAPYQANGGYPQGTPPQPYHVYPGQPPNPQYPTQPPNPQYPGQPPNQQYPGQPPNPQYPTQPPNQQYPTQSPNPQYPGQPPNQQYPGQPSNPQYPGQPPNPQYIGQPPNPQYTGQPPNPQYPDQPLNPQYYNYPPGSPASGNTQPAYAGYSPSTPAGDATLPPQPNYTSYPTGNQSQIPPQGGYQEQPHYVTNQPIPV</sequence>
<keyword evidence="4" id="KW-1185">Reference proteome</keyword>
<feature type="region of interest" description="Disordered" evidence="1">
    <location>
        <begin position="192"/>
        <end position="388"/>
    </location>
</feature>
<dbReference type="AlphaFoldDB" id="A0A1J8QNT8"/>
<feature type="compositionally biased region" description="Low complexity" evidence="1">
    <location>
        <begin position="271"/>
        <end position="284"/>
    </location>
</feature>
<feature type="compositionally biased region" description="Polar residues" evidence="1">
    <location>
        <begin position="356"/>
        <end position="369"/>
    </location>
</feature>
<dbReference type="OrthoDB" id="3364107at2759"/>
<dbReference type="STRING" id="180088.A0A1J8QNT8"/>
<accession>A0A1J8QNT8</accession>
<feature type="compositionally biased region" description="Pro residues" evidence="1">
    <location>
        <begin position="241"/>
        <end position="252"/>
    </location>
</feature>
<evidence type="ECO:0000256" key="2">
    <source>
        <dbReference type="SAM" id="Phobius"/>
    </source>
</evidence>
<feature type="compositionally biased region" description="Pro residues" evidence="1">
    <location>
        <begin position="203"/>
        <end position="234"/>
    </location>
</feature>
<feature type="transmembrane region" description="Helical" evidence="2">
    <location>
        <begin position="71"/>
        <end position="90"/>
    </location>
</feature>
<proteinExistence type="predicted"/>
<evidence type="ECO:0000256" key="1">
    <source>
        <dbReference type="SAM" id="MobiDB-lite"/>
    </source>
</evidence>